<proteinExistence type="predicted"/>
<reference evidence="1" key="1">
    <citation type="journal article" date="2020" name="Stud. Mycol.">
        <title>101 Dothideomycetes genomes: a test case for predicting lifestyles and emergence of pathogens.</title>
        <authorList>
            <person name="Haridas S."/>
            <person name="Albert R."/>
            <person name="Binder M."/>
            <person name="Bloem J."/>
            <person name="Labutti K."/>
            <person name="Salamov A."/>
            <person name="Andreopoulos B."/>
            <person name="Baker S."/>
            <person name="Barry K."/>
            <person name="Bills G."/>
            <person name="Bluhm B."/>
            <person name="Cannon C."/>
            <person name="Castanera R."/>
            <person name="Culley D."/>
            <person name="Daum C."/>
            <person name="Ezra D."/>
            <person name="Gonzalez J."/>
            <person name="Henrissat B."/>
            <person name="Kuo A."/>
            <person name="Liang C."/>
            <person name="Lipzen A."/>
            <person name="Lutzoni F."/>
            <person name="Magnuson J."/>
            <person name="Mondo S."/>
            <person name="Nolan M."/>
            <person name="Ohm R."/>
            <person name="Pangilinan J."/>
            <person name="Park H.-J."/>
            <person name="Ramirez L."/>
            <person name="Alfaro M."/>
            <person name="Sun H."/>
            <person name="Tritt A."/>
            <person name="Yoshinaga Y."/>
            <person name="Zwiers L.-H."/>
            <person name="Turgeon B."/>
            <person name="Goodwin S."/>
            <person name="Spatafora J."/>
            <person name="Crous P."/>
            <person name="Grigoriev I."/>
        </authorList>
    </citation>
    <scope>NUCLEOTIDE SEQUENCE</scope>
    <source>
        <strain evidence="1">ATCC 74209</strain>
    </source>
</reference>
<gene>
    <name evidence="1" type="ORF">GQ43DRAFT_199531</name>
</gene>
<keyword evidence="2" id="KW-1185">Reference proteome</keyword>
<evidence type="ECO:0000313" key="2">
    <source>
        <dbReference type="Proteomes" id="UP000799536"/>
    </source>
</evidence>
<sequence length="121" mass="13715">MKLTTPSPAHTASTFWHHPRALTLAARLSTLLLPSSFLTNLQLSFLQHTKASTATTCSRYQTSPAPHYILLSYRRNRNSIKLEGAVRFDPIFYYTPPVEVHGTRRICDQLKVDKLSKQVSC</sequence>
<protein>
    <submittedName>
        <fullName evidence="1">Uncharacterized protein</fullName>
    </submittedName>
</protein>
<dbReference type="EMBL" id="ML994217">
    <property type="protein sequence ID" value="KAF2197610.1"/>
    <property type="molecule type" value="Genomic_DNA"/>
</dbReference>
<accession>A0A9P4JED8</accession>
<dbReference type="AlphaFoldDB" id="A0A9P4JED8"/>
<evidence type="ECO:0000313" key="1">
    <source>
        <dbReference type="EMBL" id="KAF2197610.1"/>
    </source>
</evidence>
<dbReference type="Proteomes" id="UP000799536">
    <property type="component" value="Unassembled WGS sequence"/>
</dbReference>
<organism evidence="1 2">
    <name type="scientific">Delitschia confertaspora ATCC 74209</name>
    <dbReference type="NCBI Taxonomy" id="1513339"/>
    <lineage>
        <taxon>Eukaryota</taxon>
        <taxon>Fungi</taxon>
        <taxon>Dikarya</taxon>
        <taxon>Ascomycota</taxon>
        <taxon>Pezizomycotina</taxon>
        <taxon>Dothideomycetes</taxon>
        <taxon>Pleosporomycetidae</taxon>
        <taxon>Pleosporales</taxon>
        <taxon>Delitschiaceae</taxon>
        <taxon>Delitschia</taxon>
    </lineage>
</organism>
<name>A0A9P4JED8_9PLEO</name>
<comment type="caution">
    <text evidence="1">The sequence shown here is derived from an EMBL/GenBank/DDBJ whole genome shotgun (WGS) entry which is preliminary data.</text>
</comment>